<accession>A0A804KFX6</accession>
<keyword evidence="3" id="KW-1185">Reference proteome</keyword>
<dbReference type="InParanoid" id="A0A804KFX6"/>
<protein>
    <submittedName>
        <fullName evidence="1">(wild Malaysian banana) hypothetical protein</fullName>
    </submittedName>
</protein>
<name>A0A804KFX6_MUSAM</name>
<dbReference type="AlphaFoldDB" id="A0A804KFX6"/>
<proteinExistence type="predicted"/>
<dbReference type="Gramene" id="Ma09_t04470.1">
    <property type="protein sequence ID" value="Ma09_p04470.1"/>
    <property type="gene ID" value="Ma09_g04470"/>
</dbReference>
<reference evidence="1" key="1">
    <citation type="submission" date="2021-03" db="EMBL/GenBank/DDBJ databases">
        <authorList>
            <consortium name="Genoscope - CEA"/>
            <person name="William W."/>
        </authorList>
    </citation>
    <scope>NUCLEOTIDE SEQUENCE</scope>
    <source>
        <strain evidence="1">Doubled-haploid Pahang</strain>
    </source>
</reference>
<dbReference type="Proteomes" id="UP000012960">
    <property type="component" value="Unplaced"/>
</dbReference>
<evidence type="ECO:0000313" key="2">
    <source>
        <dbReference type="EnsemblPlants" id="Ma09_p04470.1"/>
    </source>
</evidence>
<sequence length="61" mass="6642">MAAKKCRRKLDPLDIIKIGRRHGISRDSSKVFGNSSGGADPTVFSKAKPCEVVIGRRLVDC</sequence>
<dbReference type="EMBL" id="HG996474">
    <property type="protein sequence ID" value="CAG1834183.1"/>
    <property type="molecule type" value="Genomic_DNA"/>
</dbReference>
<dbReference type="EnsemblPlants" id="Ma09_t04470.1">
    <property type="protein sequence ID" value="Ma09_p04470.1"/>
    <property type="gene ID" value="Ma09_g04470"/>
</dbReference>
<evidence type="ECO:0000313" key="1">
    <source>
        <dbReference type="EMBL" id="CAG1834183.1"/>
    </source>
</evidence>
<evidence type="ECO:0000313" key="3">
    <source>
        <dbReference type="Proteomes" id="UP000012960"/>
    </source>
</evidence>
<gene>
    <name evidence="1" type="ORF">GSMUA_222880.1</name>
</gene>
<reference evidence="2" key="2">
    <citation type="submission" date="2021-05" db="UniProtKB">
        <authorList>
            <consortium name="EnsemblPlants"/>
        </authorList>
    </citation>
    <scope>IDENTIFICATION</scope>
    <source>
        <strain evidence="2">subsp. malaccensis</strain>
    </source>
</reference>
<organism evidence="2 3">
    <name type="scientific">Musa acuminata subsp. malaccensis</name>
    <name type="common">Wild banana</name>
    <name type="synonym">Musa malaccensis</name>
    <dbReference type="NCBI Taxonomy" id="214687"/>
    <lineage>
        <taxon>Eukaryota</taxon>
        <taxon>Viridiplantae</taxon>
        <taxon>Streptophyta</taxon>
        <taxon>Embryophyta</taxon>
        <taxon>Tracheophyta</taxon>
        <taxon>Spermatophyta</taxon>
        <taxon>Magnoliopsida</taxon>
        <taxon>Liliopsida</taxon>
        <taxon>Zingiberales</taxon>
        <taxon>Musaceae</taxon>
        <taxon>Musa</taxon>
    </lineage>
</organism>